<organism evidence="1 2">
    <name type="scientific">Pseudomonas juntendi</name>
    <dbReference type="NCBI Taxonomy" id="2666183"/>
    <lineage>
        <taxon>Bacteria</taxon>
        <taxon>Pseudomonadati</taxon>
        <taxon>Pseudomonadota</taxon>
        <taxon>Gammaproteobacteria</taxon>
        <taxon>Pseudomonadales</taxon>
        <taxon>Pseudomonadaceae</taxon>
        <taxon>Pseudomonas</taxon>
    </lineage>
</organism>
<name>A0A7W2PTG7_9PSED</name>
<gene>
    <name evidence="1" type="ORF">H4C44_13425</name>
</gene>
<reference evidence="1 2" key="1">
    <citation type="submission" date="2020-07" db="EMBL/GenBank/DDBJ databases">
        <title>Diversity of carbapenemase encoding genes among Pseudomonas putida group clinical isolates in a tertiary Brazilian hospital.</title>
        <authorList>
            <person name="Alberto-Lei F."/>
            <person name="Nodari C.S."/>
            <person name="Streling A.P."/>
            <person name="Paulino J.T."/>
            <person name="Bessa-Neto F.O."/>
            <person name="Cayo R."/>
            <person name="Gales A.C."/>
        </authorList>
    </citation>
    <scope>NUCLEOTIDE SEQUENCE [LARGE SCALE GENOMIC DNA]</scope>
    <source>
        <strain evidence="1 2">14535</strain>
    </source>
</reference>
<dbReference type="RefSeq" id="WP_182367467.1">
    <property type="nucleotide sequence ID" value="NZ_JACGCU010000020.1"/>
</dbReference>
<sequence>MEFSYATKEFYEKQMIATNNRLASGDIHGAGRAVFSFFSGKEHIDGEEAIVSSQHILAFYNLADLSNACHTNKALLPRWIAATYRYFKEKAALPTIAEEILPFCLQLLTKFKADELDNLNALTQMAFWDFQHGKKHHQNLQRIITTQKLETKTAKNYRSLFLTTELNQNPASIIKNIEHTYKQRKTFTHQNLATTILNYYCKISKNPEHLEELIKVLKGPNLKVDIANGRTDFLQPLIVHLYEQKEYHLMLKLLGTLKNSQHSPQGLSTPHAFLISNSAQLSLLSPHWLDIFESQDNYENYEKLINQKNRATNTFTSLLGGVENGAPNLDLSRAGAPPESLDLESYAAATIEHFKLNDNVYGEISLLTLAPSHSFPIQSALFSLGKHSPLISTSLEDQAEEPEQKHFAFMLSTHTSSYNIEKEFIEREFGEKAKILTNPSPEVFEETLNDADLNAFYISAHGEYNHWQYGSNDEIIFSDDSKITMSTIKKCSFRRRTKSNIILNICDGATSAINCIPYSRGIAPALANGAQTVISHLWPVNPVYACSFGLINIFHLKSVPAIDAARLTFDILKLPKQDMLNEIIKLSHSFAGLATYLERTDFEMSQFKNIGSVAIYS</sequence>
<protein>
    <recommendedName>
        <fullName evidence="3">CHAT domain-containing protein</fullName>
    </recommendedName>
</protein>
<comment type="caution">
    <text evidence="1">The sequence shown here is derived from an EMBL/GenBank/DDBJ whole genome shotgun (WGS) entry which is preliminary data.</text>
</comment>
<dbReference type="AlphaFoldDB" id="A0A7W2PTG7"/>
<evidence type="ECO:0008006" key="3">
    <source>
        <dbReference type="Google" id="ProtNLM"/>
    </source>
</evidence>
<evidence type="ECO:0000313" key="1">
    <source>
        <dbReference type="EMBL" id="MBA6060172.1"/>
    </source>
</evidence>
<evidence type="ECO:0000313" key="2">
    <source>
        <dbReference type="Proteomes" id="UP000556620"/>
    </source>
</evidence>
<dbReference type="EMBL" id="JACGCU010000020">
    <property type="protein sequence ID" value="MBA6060172.1"/>
    <property type="molecule type" value="Genomic_DNA"/>
</dbReference>
<accession>A0A7W2PTG7</accession>
<proteinExistence type="predicted"/>
<dbReference type="Proteomes" id="UP000556620">
    <property type="component" value="Unassembled WGS sequence"/>
</dbReference>